<protein>
    <recommendedName>
        <fullName evidence="3">Fis family transcriptional regulator</fullName>
    </recommendedName>
</protein>
<organism evidence="1 2">
    <name type="scientific">Paraburkholderia steynii</name>
    <dbReference type="NCBI Taxonomy" id="1245441"/>
    <lineage>
        <taxon>Bacteria</taxon>
        <taxon>Pseudomonadati</taxon>
        <taxon>Pseudomonadota</taxon>
        <taxon>Betaproteobacteria</taxon>
        <taxon>Burkholderiales</taxon>
        <taxon>Burkholderiaceae</taxon>
        <taxon>Paraburkholderia</taxon>
    </lineage>
</organism>
<dbReference type="Proteomes" id="UP000198900">
    <property type="component" value="Unassembled WGS sequence"/>
</dbReference>
<evidence type="ECO:0000313" key="1">
    <source>
        <dbReference type="EMBL" id="SDJ53150.1"/>
    </source>
</evidence>
<gene>
    <name evidence="1" type="ORF">SAMN04487926_15924</name>
</gene>
<dbReference type="AlphaFoldDB" id="A0A7Z7FPJ8"/>
<comment type="caution">
    <text evidence="1">The sequence shown here is derived from an EMBL/GenBank/DDBJ whole genome shotgun (WGS) entry which is preliminary data.</text>
</comment>
<evidence type="ECO:0008006" key="3">
    <source>
        <dbReference type="Google" id="ProtNLM"/>
    </source>
</evidence>
<reference evidence="1" key="1">
    <citation type="submission" date="2016-10" db="EMBL/GenBank/DDBJ databases">
        <authorList>
            <person name="Varghese N."/>
            <person name="Submissions S."/>
        </authorList>
    </citation>
    <scope>NUCLEOTIDE SEQUENCE [LARGE SCALE GENOMIC DNA]</scope>
    <source>
        <strain evidence="1">YR281</strain>
    </source>
</reference>
<sequence>MPRSKHSGRSGKRRVIPSKNALLPLPQARITEISLGYHLALAACGGVHGSSHLFNELTRTIYLTFYLGEMGYMPVALDLYRMAEAGLEAGIRRGNENGSWQLDPSAVATLEVVLQVHDSQLASARVGDLIKAEQRLTHFIMSGKTASPFDQAGDGRVRR</sequence>
<accession>A0A7Z7FPJ8</accession>
<name>A0A7Z7FPJ8_9BURK</name>
<proteinExistence type="predicted"/>
<evidence type="ECO:0000313" key="2">
    <source>
        <dbReference type="Proteomes" id="UP000198900"/>
    </source>
</evidence>
<keyword evidence="2" id="KW-1185">Reference proteome</keyword>
<dbReference type="EMBL" id="FNDI01000059">
    <property type="protein sequence ID" value="SDJ53150.1"/>
    <property type="molecule type" value="Genomic_DNA"/>
</dbReference>